<accession>A0A9D1P0F4</accession>
<name>A0A9D1P0F4_9FIRM</name>
<evidence type="ECO:0000256" key="1">
    <source>
        <dbReference type="SAM" id="MobiDB-lite"/>
    </source>
</evidence>
<keyword evidence="2" id="KW-0732">Signal</keyword>
<dbReference type="AlphaFoldDB" id="A0A9D1P0F4"/>
<feature type="region of interest" description="Disordered" evidence="1">
    <location>
        <begin position="302"/>
        <end position="341"/>
    </location>
</feature>
<organism evidence="3 4">
    <name type="scientific">Candidatus Merdiplasma excrementigallinarum</name>
    <dbReference type="NCBI Taxonomy" id="2840864"/>
    <lineage>
        <taxon>Bacteria</taxon>
        <taxon>Bacillati</taxon>
        <taxon>Bacillota</taxon>
        <taxon>Clostridia</taxon>
        <taxon>Lachnospirales</taxon>
        <taxon>Lachnospiraceae</taxon>
        <taxon>Lachnospiraceae incertae sedis</taxon>
        <taxon>Candidatus Merdiplasma</taxon>
    </lineage>
</organism>
<feature type="compositionally biased region" description="Acidic residues" evidence="1">
    <location>
        <begin position="317"/>
        <end position="341"/>
    </location>
</feature>
<evidence type="ECO:0000313" key="3">
    <source>
        <dbReference type="EMBL" id="HIV23762.1"/>
    </source>
</evidence>
<evidence type="ECO:0000313" key="4">
    <source>
        <dbReference type="Proteomes" id="UP000886889"/>
    </source>
</evidence>
<reference evidence="3" key="2">
    <citation type="journal article" date="2021" name="PeerJ">
        <title>Extensive microbial diversity within the chicken gut microbiome revealed by metagenomics and culture.</title>
        <authorList>
            <person name="Gilroy R."/>
            <person name="Ravi A."/>
            <person name="Getino M."/>
            <person name="Pursley I."/>
            <person name="Horton D.L."/>
            <person name="Alikhan N.F."/>
            <person name="Baker D."/>
            <person name="Gharbi K."/>
            <person name="Hall N."/>
            <person name="Watson M."/>
            <person name="Adriaenssens E.M."/>
            <person name="Foster-Nyarko E."/>
            <person name="Jarju S."/>
            <person name="Secka A."/>
            <person name="Antonio M."/>
            <person name="Oren A."/>
            <person name="Chaudhuri R.R."/>
            <person name="La Ragione R."/>
            <person name="Hildebrand F."/>
            <person name="Pallen M.J."/>
        </authorList>
    </citation>
    <scope>NUCLEOTIDE SEQUENCE</scope>
    <source>
        <strain evidence="3">ChiBcec6-7307</strain>
    </source>
</reference>
<gene>
    <name evidence="3" type="ORF">IAC80_07450</name>
</gene>
<evidence type="ECO:0000256" key="2">
    <source>
        <dbReference type="SAM" id="SignalP"/>
    </source>
</evidence>
<feature type="signal peptide" evidence="2">
    <location>
        <begin position="1"/>
        <end position="26"/>
    </location>
</feature>
<reference evidence="3" key="1">
    <citation type="submission" date="2020-10" db="EMBL/GenBank/DDBJ databases">
        <authorList>
            <person name="Gilroy R."/>
        </authorList>
    </citation>
    <scope>NUCLEOTIDE SEQUENCE</scope>
    <source>
        <strain evidence="3">ChiBcec6-7307</strain>
    </source>
</reference>
<dbReference type="InterPro" id="IPR046720">
    <property type="entry name" value="DUF6612"/>
</dbReference>
<dbReference type="EMBL" id="DVOS01000060">
    <property type="protein sequence ID" value="HIV23762.1"/>
    <property type="molecule type" value="Genomic_DNA"/>
</dbReference>
<feature type="chain" id="PRO_5038425689" evidence="2">
    <location>
        <begin position="27"/>
        <end position="341"/>
    </location>
</feature>
<protein>
    <submittedName>
        <fullName evidence="3">Uncharacterized protein</fullName>
    </submittedName>
</protein>
<comment type="caution">
    <text evidence="3">The sequence shown here is derived from an EMBL/GenBank/DDBJ whole genome shotgun (WGS) entry which is preliminary data.</text>
</comment>
<dbReference type="Proteomes" id="UP000886889">
    <property type="component" value="Unassembled WGS sequence"/>
</dbReference>
<dbReference type="Pfam" id="PF20316">
    <property type="entry name" value="DUF6612"/>
    <property type="match status" value="1"/>
</dbReference>
<proteinExistence type="predicted"/>
<sequence>MRKRNFLISATLLGAASFMLTGFDSAATVEDVMAKYMEASQSLTEFSADATLNAQIGIDMSSDASGTSTLSVGGTGDFTMDYKLDPLTFGMSGNLDIGAMGVEQNMNMQIYMVPADGGAYELYTYIDDGSGAGGAWEYETSTVDEAEMEEVISSIMEAQKSMDLSTLPGTWSLGEEAVDVNGTSCYQLLYTVTYDDLSDLIADAMSASGETMSEEDAAMLALVMNGLVFNVEVDVDAATYLPMRMHMDMDGSDLSGINSLLSIVMASSSTDESVSMPDIELNISDLYLEAVYDYSTPVEVTVPDEALQAKDSTDGSQSDDLEDAMEDSLESIEDALESEAE</sequence>